<dbReference type="RefSeq" id="WP_094958262.1">
    <property type="nucleotide sequence ID" value="NZ_NOIF01000164.1"/>
</dbReference>
<keyword evidence="8 12" id="KW-0249">Electron transport</keyword>
<evidence type="ECO:0000256" key="4">
    <source>
        <dbReference type="ARBA" id="ARBA00022475"/>
    </source>
</evidence>
<keyword evidence="4 12" id="KW-1003">Cell membrane</keyword>
<sequence>MSIELVDTARLEFALSMSVHQLFVPTFIGVMFMAAILQTLYLKQGDLDYQKGVRLLVSLMSPVFFLLMITGIATPPIGEDWAVFEQVSHAMLGEQSKTMLGLCALITISSSALALWGWRWFSDKVMTVILWIVPFACTIGEAPAIILNGWMQHPVGSEVNSELSVTLISAFEYLTNPMGTQRIYHFFSGALLVGASVLATLSAFYIVKNKAEFATKWLKVSSIVGFILTLSSVISGDIHGREVHQTQPMKLAQIEALWETQQSGAHLVLAALPNMERESNDFELAIPNVLGWMLNGTEDKPVLGIKDLRDQAEERILRGLDANASNDDKAYAQLVLKHTNNMANATSEDVKAAAQDTVNNVPLLFWAFRAMVGGGIILLCLYGYMAYRSLYNKTISSSVITLTLAVYPIAIISYLSGWIVSEVGRQPWVIYEILPTFLGAGDFIGETTHGFSSVELLTIYAISIPIAIVRWFFVVRRYN</sequence>
<keyword evidence="11 12" id="KW-0472">Membrane</keyword>
<evidence type="ECO:0000256" key="1">
    <source>
        <dbReference type="ARBA" id="ARBA00004651"/>
    </source>
</evidence>
<reference evidence="13 14" key="1">
    <citation type="journal article" date="2016" name="Antonie Van Leeuwenhoek">
        <title>Photobacterium sanguinicancri sp. nov. isolated from marine animals.</title>
        <authorList>
            <person name="Gomez-Gil B."/>
            <person name="Roque A."/>
            <person name="Rotllant G."/>
            <person name="Romalde J.L."/>
            <person name="Doce A."/>
            <person name="Eggermont M."/>
            <person name="Defoirdt T."/>
        </authorList>
    </citation>
    <scope>NUCLEOTIDE SEQUENCE [LARGE SCALE GENOMIC DNA]</scope>
    <source>
        <strain evidence="13 14">CAIM 1827</strain>
    </source>
</reference>
<feature type="transmembrane region" description="Helical" evidence="12">
    <location>
        <begin position="22"/>
        <end position="41"/>
    </location>
</feature>
<evidence type="ECO:0000256" key="5">
    <source>
        <dbReference type="ARBA" id="ARBA00022617"/>
    </source>
</evidence>
<dbReference type="PANTHER" id="PTHR30365:SF14">
    <property type="entry name" value="CYTOCHROME BD MENAQUINOL OXIDASE SUBUNIT I-RELATED"/>
    <property type="match status" value="1"/>
</dbReference>
<comment type="subcellular location">
    <subcellularLocation>
        <location evidence="12">Cell inner membrane</location>
    </subcellularLocation>
    <subcellularLocation>
        <location evidence="1">Cell membrane</location>
        <topology evidence="1">Multi-pass membrane protein</topology>
    </subcellularLocation>
</comment>
<feature type="transmembrane region" description="Helical" evidence="12">
    <location>
        <begin position="183"/>
        <end position="205"/>
    </location>
</feature>
<keyword evidence="5 12" id="KW-0349">Heme</keyword>
<keyword evidence="3 12" id="KW-0813">Transport</keyword>
<feature type="transmembrane region" description="Helical" evidence="12">
    <location>
        <begin position="399"/>
        <end position="420"/>
    </location>
</feature>
<evidence type="ECO:0000256" key="11">
    <source>
        <dbReference type="ARBA" id="ARBA00023136"/>
    </source>
</evidence>
<feature type="transmembrane region" description="Helical" evidence="12">
    <location>
        <begin position="128"/>
        <end position="151"/>
    </location>
</feature>
<feature type="transmembrane region" description="Helical" evidence="12">
    <location>
        <begin position="98"/>
        <end position="116"/>
    </location>
</feature>
<evidence type="ECO:0000256" key="2">
    <source>
        <dbReference type="ARBA" id="ARBA00009819"/>
    </source>
</evidence>
<evidence type="ECO:0000256" key="9">
    <source>
        <dbReference type="ARBA" id="ARBA00022989"/>
    </source>
</evidence>
<dbReference type="Pfam" id="PF01654">
    <property type="entry name" value="Cyt_bd_oxida_I"/>
    <property type="match status" value="1"/>
</dbReference>
<name>A0ABX4FTV5_9GAMM</name>
<feature type="transmembrane region" description="Helical" evidence="12">
    <location>
        <begin position="53"/>
        <end position="78"/>
    </location>
</feature>
<keyword evidence="14" id="KW-1185">Reference proteome</keyword>
<dbReference type="PANTHER" id="PTHR30365">
    <property type="entry name" value="CYTOCHROME D UBIQUINOL OXIDASE"/>
    <property type="match status" value="1"/>
</dbReference>
<keyword evidence="6 12" id="KW-0812">Transmembrane</keyword>
<protein>
    <submittedName>
        <fullName evidence="13">Cytochrome ubiquinol oxidase subunit I</fullName>
    </submittedName>
</protein>
<evidence type="ECO:0000256" key="7">
    <source>
        <dbReference type="ARBA" id="ARBA00022723"/>
    </source>
</evidence>
<keyword evidence="9 12" id="KW-1133">Transmembrane helix</keyword>
<evidence type="ECO:0000256" key="10">
    <source>
        <dbReference type="ARBA" id="ARBA00023004"/>
    </source>
</evidence>
<evidence type="ECO:0000256" key="12">
    <source>
        <dbReference type="PIRNR" id="PIRNR006446"/>
    </source>
</evidence>
<evidence type="ECO:0000313" key="14">
    <source>
        <dbReference type="Proteomes" id="UP000215999"/>
    </source>
</evidence>
<comment type="caution">
    <text evidence="13">The sequence shown here is derived from an EMBL/GenBank/DDBJ whole genome shotgun (WGS) entry which is preliminary data.</text>
</comment>
<proteinExistence type="inferred from homology"/>
<comment type="similarity">
    <text evidence="2 12">Belongs to the cytochrome ubiquinol oxidase subunit 1 family.</text>
</comment>
<feature type="transmembrane region" description="Helical" evidence="12">
    <location>
        <begin position="457"/>
        <end position="475"/>
    </location>
</feature>
<feature type="transmembrane region" description="Helical" evidence="12">
    <location>
        <begin position="217"/>
        <end position="234"/>
    </location>
</feature>
<evidence type="ECO:0000256" key="8">
    <source>
        <dbReference type="ARBA" id="ARBA00022982"/>
    </source>
</evidence>
<keyword evidence="10 12" id="KW-0408">Iron</keyword>
<keyword evidence="7 12" id="KW-0479">Metal-binding</keyword>
<dbReference type="PIRSF" id="PIRSF006446">
    <property type="entry name" value="Cyt_quinol_oxidase_1"/>
    <property type="match status" value="1"/>
</dbReference>
<dbReference type="EMBL" id="NOIF01000164">
    <property type="protein sequence ID" value="OZS42313.1"/>
    <property type="molecule type" value="Genomic_DNA"/>
</dbReference>
<accession>A0ABX4FTV5</accession>
<dbReference type="Proteomes" id="UP000215999">
    <property type="component" value="Unassembled WGS sequence"/>
</dbReference>
<dbReference type="InterPro" id="IPR002585">
    <property type="entry name" value="Cyt-d_ubiquinol_oxidase_su_1"/>
</dbReference>
<feature type="transmembrane region" description="Helical" evidence="12">
    <location>
        <begin position="366"/>
        <end position="387"/>
    </location>
</feature>
<organism evidence="13 14">
    <name type="scientific">Photobacterium sanguinicancri</name>
    <dbReference type="NCBI Taxonomy" id="875932"/>
    <lineage>
        <taxon>Bacteria</taxon>
        <taxon>Pseudomonadati</taxon>
        <taxon>Pseudomonadota</taxon>
        <taxon>Gammaproteobacteria</taxon>
        <taxon>Vibrionales</taxon>
        <taxon>Vibrionaceae</taxon>
        <taxon>Photobacterium</taxon>
    </lineage>
</organism>
<evidence type="ECO:0000256" key="3">
    <source>
        <dbReference type="ARBA" id="ARBA00022448"/>
    </source>
</evidence>
<evidence type="ECO:0000313" key="13">
    <source>
        <dbReference type="EMBL" id="OZS42313.1"/>
    </source>
</evidence>
<gene>
    <name evidence="13" type="ORF">ASV53_19125</name>
</gene>
<evidence type="ECO:0000256" key="6">
    <source>
        <dbReference type="ARBA" id="ARBA00022692"/>
    </source>
</evidence>